<evidence type="ECO:0000259" key="18">
    <source>
        <dbReference type="PROSITE" id="PS50878"/>
    </source>
</evidence>
<dbReference type="GO" id="GO:0004519">
    <property type="term" value="F:endonuclease activity"/>
    <property type="evidence" value="ECO:0007669"/>
    <property type="project" value="UniProtKB-KW"/>
</dbReference>
<dbReference type="Pfam" id="PF17921">
    <property type="entry name" value="Integrase_H2C2"/>
    <property type="match status" value="1"/>
</dbReference>
<dbReference type="SUPFAM" id="SSF56672">
    <property type="entry name" value="DNA/RNA polymerases"/>
    <property type="match status" value="2"/>
</dbReference>
<dbReference type="PROSITE" id="PS50994">
    <property type="entry name" value="INTEGRASE"/>
    <property type="match status" value="1"/>
</dbReference>
<evidence type="ECO:0000256" key="16">
    <source>
        <dbReference type="SAM" id="Coils"/>
    </source>
</evidence>
<dbReference type="GO" id="GO:0004190">
    <property type="term" value="F:aspartic-type endopeptidase activity"/>
    <property type="evidence" value="ECO:0007669"/>
    <property type="project" value="UniProtKB-KW"/>
</dbReference>
<proteinExistence type="predicted"/>
<keyword evidence="5" id="KW-0479">Metal-binding</keyword>
<dbReference type="Pfam" id="PF17919">
    <property type="entry name" value="RT_RNaseH_2"/>
    <property type="match status" value="2"/>
</dbReference>
<dbReference type="PANTHER" id="PTHR37984">
    <property type="entry name" value="PROTEIN CBG26694"/>
    <property type="match status" value="1"/>
</dbReference>
<evidence type="ECO:0008006" key="22">
    <source>
        <dbReference type="Google" id="ProtNLM"/>
    </source>
</evidence>
<keyword evidence="10" id="KW-0229">DNA integration</keyword>
<dbReference type="PROSITE" id="PS50878">
    <property type="entry name" value="RT_POL"/>
    <property type="match status" value="2"/>
</dbReference>
<dbReference type="InterPro" id="IPR000477">
    <property type="entry name" value="RT_dom"/>
</dbReference>
<dbReference type="SUPFAM" id="SSF53098">
    <property type="entry name" value="Ribonuclease H-like"/>
    <property type="match status" value="1"/>
</dbReference>
<evidence type="ECO:0000256" key="12">
    <source>
        <dbReference type="ARBA" id="ARBA00022932"/>
    </source>
</evidence>
<sequence>MNHVLRTFIGKFVVVYFDDILIYSKTLEEHFAHIESVLAVLREQKLYANLEKCTFCTDKVVFLGFVVSGQGVEVDAEKVKAVHEWTPLQNVSQVRSFLGLVGFYRRLVKDFSTIAAPLNELTKKDVPFKWGEAQQKAFEELKKKLTTSPVLALPDFNKTFEIECDASGVGIGGVLIQEKRPIAFFSEKLSGPTLNYSVYDKELYALVRSLETWQHYLYPKEFVIHSDHESLKHLKGQLKLNKRHAKWSEFIESFPYIVKYKKGQDNIVADALSRRHALLTQLDAKILGLESIKELYATDSYFAEPYAKCGNGKGWEKYHVHDGFLFRTNKLCIPDCSVRILLVQEAHAGGLMGYFGAKKTEQVLADHFFWPKMRRDVERHVLRCENCHKAKSRLNPHGLYTPLPIPNAPWEDISMDFVLGLPRTKRGRDSIFVVVDRFSKMAHFIPCHKSDDASHIAELFFREIVRLHGVPRTIVSDRDTKFLSYFWKTLWTKLGTRLLFSTTCHPQTDGQTEVVNRTLSMLLRAVLKKNLKLWEESLPHVEFAYNRAVHSTTRFCPFEIVYGFTPTAPIDLLSLPMQERVNFDASKRAEFVKNIHDRARANIEKMTKKYEKHANKGRRKVLFEPGDLVWVHLRKDRFPELRKSKLQPRADGPFKVLRKINDNAYEIDLPSTYGVSTSFNVSDLSPFFGLEESRMTLFQGGEDDMPTPTTPSSIPTTSSKMEQSSSQAAPAHVFDGPITRSRAKQLQQEVHALLCEIPFINENYIHPKSCMLLLLRFTKEDDKDTPRLNQRGELRRTSSAWQNCHEDTGHPPTFSHATEPLQADDWLRAVKRQLDIAQCNDRERVLYGSGQLRGAALDWWESYRVQDREAFTWAQFRENFRNHHLPAGLMKMKKKEFLSLKQGSMSMTEYRDKFLQFARYATAEVAEDREKQEYFLEGLNDELQYQLMNHSFPSFHQLVDRALFTERKRQDIEERKRNATHSFIAKAYAEKQNIDISPMKKAMVISSLRGKINTNLICSRVSIIIRGVEFYTKLIAMDLVDIDVILGMETLNKWGVKIYCARRTVHLTASDGQGVEISATSPSGYLHQMEVKPTNGIRVVREFPDVFPDELPGMPPDRDVKFLIELLPGTAPIAKMQYRVAPKKQELIKENIDELLGKGFIRPNSSPWAFPVLFVDKKDGSRRMCVDYRALNDVTIKNKYPLPRIDDLFDQLQGACVFSKIDLRSGYHQMKICPSDIPKTAFITRFGLYEYTVMSFGLTNAPAYFMNLMNKVFMEYLDKFVVVFIDDILIYSKTEEEHEEYLRLVLQKLREHKLSAKLSKCEFWLDQVPFLGHIVSKGRIMVDPSKISSVMDWKVPEVVKEVRGFLGLAGYYRRFIESFSRIAKPMTSLLEKGVPFIWTKERQAAFDELKKRLTTAPVLTLLDLTKSFTVYCDASKEGLGCVLMQEGNVIAYASRQLRKHEVNYPTHDLELAAVVHALKIWRHYLFGNRCEI</sequence>
<gene>
    <name evidence="20" type="ORF">U9M48_043029</name>
</gene>
<evidence type="ECO:0000256" key="11">
    <source>
        <dbReference type="ARBA" id="ARBA00022918"/>
    </source>
</evidence>
<dbReference type="FunFam" id="3.10.20.370:FF:000001">
    <property type="entry name" value="Retrovirus-related Pol polyprotein from transposon 17.6-like protein"/>
    <property type="match status" value="1"/>
</dbReference>
<evidence type="ECO:0000256" key="10">
    <source>
        <dbReference type="ARBA" id="ARBA00022908"/>
    </source>
</evidence>
<reference evidence="20 21" key="1">
    <citation type="submission" date="2024-02" db="EMBL/GenBank/DDBJ databases">
        <title>High-quality chromosome-scale genome assembly of Pensacola bahiagrass (Paspalum notatum Flugge var. saurae).</title>
        <authorList>
            <person name="Vega J.M."/>
            <person name="Podio M."/>
            <person name="Orjuela J."/>
            <person name="Siena L.A."/>
            <person name="Pessino S.C."/>
            <person name="Combes M.C."/>
            <person name="Mariac C."/>
            <person name="Albertini E."/>
            <person name="Pupilli F."/>
            <person name="Ortiz J.P.A."/>
            <person name="Leblanc O."/>
        </authorList>
    </citation>
    <scope>NUCLEOTIDE SEQUENCE [LARGE SCALE GENOMIC DNA]</scope>
    <source>
        <strain evidence="20">R1</strain>
        <tissue evidence="20">Leaf</tissue>
    </source>
</reference>
<dbReference type="Gene3D" id="3.30.420.10">
    <property type="entry name" value="Ribonuclease H-like superfamily/Ribonuclease H"/>
    <property type="match status" value="1"/>
</dbReference>
<dbReference type="CDD" id="cd00303">
    <property type="entry name" value="retropepsin_like"/>
    <property type="match status" value="1"/>
</dbReference>
<evidence type="ECO:0000256" key="13">
    <source>
        <dbReference type="ARBA" id="ARBA00023125"/>
    </source>
</evidence>
<keyword evidence="7" id="KW-0255">Endonuclease</keyword>
<keyword evidence="9" id="KW-0460">Magnesium</keyword>
<evidence type="ECO:0000256" key="14">
    <source>
        <dbReference type="ARBA" id="ARBA00023172"/>
    </source>
</evidence>
<keyword evidence="13" id="KW-0238">DNA-binding</keyword>
<dbReference type="Pfam" id="PF00665">
    <property type="entry name" value="rve"/>
    <property type="match status" value="1"/>
</dbReference>
<evidence type="ECO:0000256" key="4">
    <source>
        <dbReference type="ARBA" id="ARBA00022722"/>
    </source>
</evidence>
<dbReference type="GO" id="GO:0006310">
    <property type="term" value="P:DNA recombination"/>
    <property type="evidence" value="ECO:0007669"/>
    <property type="project" value="UniProtKB-KW"/>
</dbReference>
<dbReference type="InterPro" id="IPR021109">
    <property type="entry name" value="Peptidase_aspartic_dom_sf"/>
</dbReference>
<dbReference type="Gene3D" id="2.40.70.10">
    <property type="entry name" value="Acid Proteases"/>
    <property type="match status" value="1"/>
</dbReference>
<dbReference type="InterPro" id="IPR012337">
    <property type="entry name" value="RNaseH-like_sf"/>
</dbReference>
<feature type="domain" description="Reverse transcriptase" evidence="18">
    <location>
        <begin position="1156"/>
        <end position="1335"/>
    </location>
</feature>
<dbReference type="InterPro" id="IPR001584">
    <property type="entry name" value="Integrase_cat-core"/>
</dbReference>
<dbReference type="CDD" id="cd09274">
    <property type="entry name" value="RNase_HI_RT_Ty3"/>
    <property type="match status" value="1"/>
</dbReference>
<dbReference type="FunFam" id="1.10.340.70:FF:000001">
    <property type="entry name" value="Retrovirus-related Pol polyprotein from transposon gypsy-like Protein"/>
    <property type="match status" value="1"/>
</dbReference>
<feature type="compositionally biased region" description="Low complexity" evidence="17">
    <location>
        <begin position="706"/>
        <end position="719"/>
    </location>
</feature>
<dbReference type="InterPro" id="IPR041577">
    <property type="entry name" value="RT_RNaseH_2"/>
</dbReference>
<evidence type="ECO:0000313" key="21">
    <source>
        <dbReference type="Proteomes" id="UP001341281"/>
    </source>
</evidence>
<dbReference type="GO" id="GO:0046872">
    <property type="term" value="F:metal ion binding"/>
    <property type="evidence" value="ECO:0007669"/>
    <property type="project" value="UniProtKB-KW"/>
</dbReference>
<dbReference type="FunFam" id="3.10.10.10:FF:000007">
    <property type="entry name" value="Retrovirus-related Pol polyprotein from transposon 17.6-like Protein"/>
    <property type="match status" value="1"/>
</dbReference>
<keyword evidence="2" id="KW-0808">Transferase</keyword>
<feature type="domain" description="Integrase catalytic" evidence="19">
    <location>
        <begin position="405"/>
        <end position="565"/>
    </location>
</feature>
<feature type="coiled-coil region" evidence="16">
    <location>
        <begin position="589"/>
        <end position="616"/>
    </location>
</feature>
<keyword evidence="8" id="KW-0378">Hydrolase</keyword>
<evidence type="ECO:0000256" key="5">
    <source>
        <dbReference type="ARBA" id="ARBA00022723"/>
    </source>
</evidence>
<dbReference type="GO" id="GO:0003964">
    <property type="term" value="F:RNA-directed DNA polymerase activity"/>
    <property type="evidence" value="ECO:0007669"/>
    <property type="project" value="UniProtKB-KW"/>
</dbReference>
<dbReference type="FunFam" id="3.30.70.270:FF:000020">
    <property type="entry name" value="Transposon Tf2-6 polyprotein-like Protein"/>
    <property type="match status" value="2"/>
</dbReference>
<keyword evidence="21" id="KW-1185">Reference proteome</keyword>
<evidence type="ECO:0000256" key="8">
    <source>
        <dbReference type="ARBA" id="ARBA00022801"/>
    </source>
</evidence>
<dbReference type="Pfam" id="PF00078">
    <property type="entry name" value="RVT_1"/>
    <property type="match status" value="2"/>
</dbReference>
<evidence type="ECO:0000256" key="17">
    <source>
        <dbReference type="SAM" id="MobiDB-lite"/>
    </source>
</evidence>
<keyword evidence="3" id="KW-0548">Nucleotidyltransferase</keyword>
<organism evidence="20 21">
    <name type="scientific">Paspalum notatum var. saurae</name>
    <dbReference type="NCBI Taxonomy" id="547442"/>
    <lineage>
        <taxon>Eukaryota</taxon>
        <taxon>Viridiplantae</taxon>
        <taxon>Streptophyta</taxon>
        <taxon>Embryophyta</taxon>
        <taxon>Tracheophyta</taxon>
        <taxon>Spermatophyta</taxon>
        <taxon>Magnoliopsida</taxon>
        <taxon>Liliopsida</taxon>
        <taxon>Poales</taxon>
        <taxon>Poaceae</taxon>
        <taxon>PACMAD clade</taxon>
        <taxon>Panicoideae</taxon>
        <taxon>Andropogonodae</taxon>
        <taxon>Paspaleae</taxon>
        <taxon>Paspalinae</taxon>
        <taxon>Paspalum</taxon>
    </lineage>
</organism>
<evidence type="ECO:0000256" key="9">
    <source>
        <dbReference type="ARBA" id="ARBA00022842"/>
    </source>
</evidence>
<feature type="region of interest" description="Disordered" evidence="17">
    <location>
        <begin position="699"/>
        <end position="720"/>
    </location>
</feature>
<keyword evidence="12" id="KW-0239">DNA-directed DNA polymerase</keyword>
<accession>A0AAQ3UWL1</accession>
<dbReference type="GO" id="GO:0003677">
    <property type="term" value="F:DNA binding"/>
    <property type="evidence" value="ECO:0007669"/>
    <property type="project" value="UniProtKB-KW"/>
</dbReference>
<dbReference type="GO" id="GO:0006508">
    <property type="term" value="P:proteolysis"/>
    <property type="evidence" value="ECO:0007669"/>
    <property type="project" value="UniProtKB-KW"/>
</dbReference>
<dbReference type="InterPro" id="IPR041588">
    <property type="entry name" value="Integrase_H2C2"/>
</dbReference>
<dbReference type="InterPro" id="IPR043502">
    <property type="entry name" value="DNA/RNA_pol_sf"/>
</dbReference>
<dbReference type="InterPro" id="IPR050951">
    <property type="entry name" value="Retrovirus_Pol_polyprotein"/>
</dbReference>
<evidence type="ECO:0000256" key="15">
    <source>
        <dbReference type="ARBA" id="ARBA00023268"/>
    </source>
</evidence>
<evidence type="ECO:0000313" key="20">
    <source>
        <dbReference type="EMBL" id="WVZ97502.1"/>
    </source>
</evidence>
<keyword evidence="11" id="KW-0695">RNA-directed DNA polymerase</keyword>
<dbReference type="InterPro" id="IPR005162">
    <property type="entry name" value="Retrotrans_gag_dom"/>
</dbReference>
<keyword evidence="14" id="KW-0233">DNA recombination</keyword>
<dbReference type="Gene3D" id="1.10.340.70">
    <property type="match status" value="1"/>
</dbReference>
<dbReference type="Pfam" id="PF24626">
    <property type="entry name" value="SH3_Tf2-1"/>
    <property type="match status" value="1"/>
</dbReference>
<dbReference type="CDD" id="cd01647">
    <property type="entry name" value="RT_LTR"/>
    <property type="match status" value="2"/>
</dbReference>
<dbReference type="EMBL" id="CP144754">
    <property type="protein sequence ID" value="WVZ97502.1"/>
    <property type="molecule type" value="Genomic_DNA"/>
</dbReference>
<dbReference type="InterPro" id="IPR043128">
    <property type="entry name" value="Rev_trsase/Diguanyl_cyclase"/>
</dbReference>
<protein>
    <recommendedName>
        <fullName evidence="22">Reverse transcriptase</fullName>
    </recommendedName>
</protein>
<evidence type="ECO:0000256" key="7">
    <source>
        <dbReference type="ARBA" id="ARBA00022759"/>
    </source>
</evidence>
<keyword evidence="6" id="KW-0064">Aspartyl protease</keyword>
<evidence type="ECO:0000256" key="6">
    <source>
        <dbReference type="ARBA" id="ARBA00022750"/>
    </source>
</evidence>
<dbReference type="FunFam" id="3.30.420.10:FF:000032">
    <property type="entry name" value="Retrovirus-related Pol polyprotein from transposon 297-like Protein"/>
    <property type="match status" value="1"/>
</dbReference>
<evidence type="ECO:0000256" key="2">
    <source>
        <dbReference type="ARBA" id="ARBA00022679"/>
    </source>
</evidence>
<dbReference type="GO" id="GO:0015074">
    <property type="term" value="P:DNA integration"/>
    <property type="evidence" value="ECO:0007669"/>
    <property type="project" value="UniProtKB-KW"/>
</dbReference>
<evidence type="ECO:0000259" key="19">
    <source>
        <dbReference type="PROSITE" id="PS50994"/>
    </source>
</evidence>
<dbReference type="Gene3D" id="3.30.70.270">
    <property type="match status" value="4"/>
</dbReference>
<evidence type="ECO:0000256" key="1">
    <source>
        <dbReference type="ARBA" id="ARBA00022670"/>
    </source>
</evidence>
<dbReference type="GO" id="GO:0003887">
    <property type="term" value="F:DNA-directed DNA polymerase activity"/>
    <property type="evidence" value="ECO:0007669"/>
    <property type="project" value="UniProtKB-KW"/>
</dbReference>
<dbReference type="PANTHER" id="PTHR37984:SF5">
    <property type="entry name" value="PROTEIN NYNRIN-LIKE"/>
    <property type="match status" value="1"/>
</dbReference>
<keyword evidence="1" id="KW-0645">Protease</keyword>
<dbReference type="Gene3D" id="3.10.10.10">
    <property type="entry name" value="HIV Type 1 Reverse Transcriptase, subunit A, domain 1"/>
    <property type="match status" value="1"/>
</dbReference>
<dbReference type="InterPro" id="IPR036397">
    <property type="entry name" value="RNaseH_sf"/>
</dbReference>
<evidence type="ECO:0000256" key="3">
    <source>
        <dbReference type="ARBA" id="ARBA00022695"/>
    </source>
</evidence>
<dbReference type="Pfam" id="PF08284">
    <property type="entry name" value="RVP_2"/>
    <property type="match status" value="1"/>
</dbReference>
<dbReference type="InterPro" id="IPR056924">
    <property type="entry name" value="SH3_Tf2-1"/>
</dbReference>
<feature type="domain" description="Reverse transcriptase" evidence="18">
    <location>
        <begin position="1"/>
        <end position="67"/>
    </location>
</feature>
<keyword evidence="16" id="KW-0175">Coiled coil</keyword>
<name>A0AAQ3UWL1_PASNO</name>
<keyword evidence="15" id="KW-0511">Multifunctional enzyme</keyword>
<keyword evidence="4" id="KW-0540">Nuclease</keyword>
<dbReference type="Proteomes" id="UP001341281">
    <property type="component" value="Chromosome 10"/>
</dbReference>
<dbReference type="Pfam" id="PF03732">
    <property type="entry name" value="Retrotrans_gag"/>
    <property type="match status" value="1"/>
</dbReference>